<feature type="domain" description="Chitin-binding type-2" evidence="4">
    <location>
        <begin position="2212"/>
        <end position="2273"/>
    </location>
</feature>
<dbReference type="KEGG" id="bman:114245363"/>
<dbReference type="Gene3D" id="2.170.140.10">
    <property type="entry name" value="Chitin binding domain"/>
    <property type="match status" value="3"/>
</dbReference>
<protein>
    <submittedName>
        <fullName evidence="6">Uncharacterized protein LOC114245363</fullName>
    </submittedName>
</protein>
<comment type="similarity">
    <text evidence="1">Belongs to the glycosyl hydrolase 18 family. Chitinase class II subfamily.</text>
</comment>
<dbReference type="SUPFAM" id="SSF57625">
    <property type="entry name" value="Invertebrate chitin-binding proteins"/>
    <property type="match status" value="3"/>
</dbReference>
<dbReference type="GO" id="GO:0004568">
    <property type="term" value="F:chitinase activity"/>
    <property type="evidence" value="ECO:0007669"/>
    <property type="project" value="TreeGrafter"/>
</dbReference>
<dbReference type="RefSeq" id="XP_028033312.1">
    <property type="nucleotide sequence ID" value="XM_028177511.1"/>
</dbReference>
<evidence type="ECO:0000256" key="2">
    <source>
        <dbReference type="ARBA" id="ARBA00022669"/>
    </source>
</evidence>
<feature type="signal peptide" evidence="3">
    <location>
        <begin position="1"/>
        <end position="17"/>
    </location>
</feature>
<evidence type="ECO:0000313" key="6">
    <source>
        <dbReference type="RefSeq" id="XP_028033312.1"/>
    </source>
</evidence>
<keyword evidence="2" id="KW-0147">Chitin-binding</keyword>
<keyword evidence="5" id="KW-1185">Reference proteome</keyword>
<dbReference type="InterPro" id="IPR002557">
    <property type="entry name" value="Chitin-bd_dom"/>
</dbReference>
<dbReference type="GO" id="GO:0005576">
    <property type="term" value="C:extracellular region"/>
    <property type="evidence" value="ECO:0007669"/>
    <property type="project" value="InterPro"/>
</dbReference>
<dbReference type="GeneID" id="114245363"/>
<dbReference type="SUPFAM" id="SSF51445">
    <property type="entry name" value="(Trans)glycosidases"/>
    <property type="match status" value="1"/>
</dbReference>
<dbReference type="Pfam" id="PF00704">
    <property type="entry name" value="Glyco_hydro_18"/>
    <property type="match status" value="1"/>
</dbReference>
<accession>A0A6J2JWS5</accession>
<evidence type="ECO:0000259" key="4">
    <source>
        <dbReference type="PROSITE" id="PS50940"/>
    </source>
</evidence>
<sequence>MWVWLFLVVAALSRSDGAGAGAARLVCYTESARPQGFAECTHLVYAGDARGDKLDTLLKEYRKSNPRLKIVVRVADDDKDLRAILKLKNVQGLEIHNAHRSLNRTKVLESVEEARSAITSSGGGPLFLALPAHPELLAKYYDLRSLVKKVDLLMVQTHALGLVKKMTYHPSRLSGLWDMMNTDSVVDLVVGLGVPASKIVISLPATVRQFTLVNETLSTPGSPAEEDEPKEVDQAELCRQLQKGRWTLERDQDLSAPYAFKNKIWMSFEDASSVDVKGKYARVRGLAGLALHRADRDPETPCGPTLKASLSKVLNQQSRAPRAVVLRSLENEILSAPGHRAIDALQVSPYRITQVVDSDGVIHSIREDTRTEFSCSRQGYFVHPRSCARFYRCVKFDQLSPEYTVFEFDCPAGLAFDSRYEVCVWPGSLPHSQACPGSSEIAPVPQTRFVCPEHEGYYADPENCRWFFACLDHGKAPLTAYEFRCPFGLGFDAEKQKCDWPWLVPACGNIARYEAEAYGFSAAILTGAAGFQGQTADAVNIAAHQSLISGASLNNLVGIQDGFLTKADALDSNFIASQEYAAGKAASDSSYQTGDSATQNKNGLLYATGDASIGNSVNVGLVNPSTYTDEGKYTSGSLILDDYRLPTKAKSVNRVQSFGAKYQKGATAFNAAQTGFTNQEGYSTSFTAGKSSTYQGGAYESGAYVHDPSGDYAEPYRHVGSPVAPYVHDDSAHLDVGQYSTSSVDGKNSQSGYKGTYEETINTRTSNEADLSGQYVHDNSGDYVQSSSKYNSGGSANAGYEAGFYGTGTGYNVDYSKIGGKYKVDHSGSYNADYSGLYDNENSGKYVAGIYRADGQVGDSPGAKASSVYHGSYSQANAGNYLSDSRARTGASHTLTAGAVNVGLVGKTTLVDAIYNDQSNYQGINAQNSFAHQTLHPNHILQVSQPAVSINHVGTDGNNLDGYSFVTNPTSSGVPTTTTPIEVTTSLPIVSTYKTTFIAEPPRTSIKQIFGYSQPAVTYVQPTVIPLKQVAFGFQINEHNQGFTYQNVNAQQASGTRNSGSIKSSSGYDYSKPSIKFEDGLSFTTASPEVVSVSQSERFGNSQQTVHNIESVGFEYSTARPVNEEPFKKLIAYTTGAPVAAFPSTTFRPQSFSHKTLHKVETDKFVPSVETNIRYQQPQIVQYSTVQPTIAVQPVVSTYQPQVYSHQTLHKVDTDHLNVYSQKSSSNTYSDNTNTFNYEQPSVHFGDVQYSTPAPVVSTYRPQSHSQQIIHRVEGYSVPVSSTPQPVAQITYKAPVTVFENPILKYTNKPSTSFSHQTIHKLESNQAYTPSINTGSVDYETVVYDAPKIVYTTPQPTVAVAPVVSTYQPQVSSQQTLHQVDHSQIHTYSENSESGYNYDKPAIAFEDAKPIVTYSTPAPAVSTYRPQTYRHQLIQKVEPQEIVEVSSTPAPTIKYTIKQSDVTTYENPFLKYTPKATPVTFVRPTPTVFAQTYTPIVEQHQVNHVLSQPVQYETQNSFVQQNSRINSEDFSSGQPEIQRNIETSNKAQLYSDASLVSQQSFHLSNTNNEYQSDKDVVFVSTTPSTLVYENHYAAYDTPKKVETYRPREYIPPNTEYQQHSISTILNPITKQNTVYQEARDEYDYKPAEYAEQYDIQKTVSSIAQAQKNVESIHFSAFPGTKVTTNYKQATYDSPEIQVEYKAEEYLPPVVSTVAPVITTTYKPRTYSTISTTRDYLTPIVDNSYLPPSSTERSYVKSTTPEYNYAQSTTTYNAAEYLPPIETKQAEIVNFESYGFNKVDATGTNYNTYQDYSVPKGPAVKTQNASPIQRKQNIVVETAKSNLLGFGTVGPDAGLISQVTYTTAAPIAVSSTVRPIVRTQRPYKRIQSTTEYQAPEYLPPSEVESSELNFKNFEYNGAESASETINNNQYNEDSLVISTATPKRKQNIVVETAKSHLLGFGTVGPDAGLVSPVAYTTAAPTIVSSSDAYTVTPKAVTTAYAPIEQGLFEVTPSPVPVRRTKPKVAVVTKINDFNPLLVRKLGAVCSCQSPVLILKGKRPNSVEQNYDNYDNSHRGDIGDSQWQKSSRIQASIATATPIVTSTFNPIIVPDDSFYQDYQGYENQEVNVTPKQEVYTERFVSSTPIASTTEKYRTRSRVKAVTVAPTYKTVLLNQEVAPSASYTESEAASGIDSQAFDRYGPGGWRSRDETLQGSVDCQRAGLFRHPKQCNKFYACRWDCTKQRFTLHVFNCPIQLSFDPSIGACNWPSQGPACQGDTLLTNAL</sequence>
<dbReference type="PANTHER" id="PTHR11177">
    <property type="entry name" value="CHITINASE"/>
    <property type="match status" value="1"/>
</dbReference>
<dbReference type="PROSITE" id="PS50940">
    <property type="entry name" value="CHIT_BIND_II"/>
    <property type="match status" value="3"/>
</dbReference>
<dbReference type="InterPro" id="IPR029070">
    <property type="entry name" value="Chitinase_insertion_sf"/>
</dbReference>
<evidence type="ECO:0000256" key="3">
    <source>
        <dbReference type="SAM" id="SignalP"/>
    </source>
</evidence>
<dbReference type="InterPro" id="IPR017853">
    <property type="entry name" value="GH"/>
</dbReference>
<dbReference type="SMART" id="SM00636">
    <property type="entry name" value="Glyco_18"/>
    <property type="match status" value="1"/>
</dbReference>
<dbReference type="SMART" id="SM00494">
    <property type="entry name" value="ChtBD2"/>
    <property type="match status" value="3"/>
</dbReference>
<dbReference type="GO" id="GO:0006032">
    <property type="term" value="P:chitin catabolic process"/>
    <property type="evidence" value="ECO:0007669"/>
    <property type="project" value="TreeGrafter"/>
</dbReference>
<evidence type="ECO:0000313" key="5">
    <source>
        <dbReference type="Proteomes" id="UP000504629"/>
    </source>
</evidence>
<feature type="chain" id="PRO_5026893345" evidence="3">
    <location>
        <begin position="18"/>
        <end position="2281"/>
    </location>
</feature>
<dbReference type="GO" id="GO:0005975">
    <property type="term" value="P:carbohydrate metabolic process"/>
    <property type="evidence" value="ECO:0007669"/>
    <property type="project" value="InterPro"/>
</dbReference>
<name>A0A6J2JWS5_BOMMA</name>
<dbReference type="OrthoDB" id="76388at2759"/>
<dbReference type="InterPro" id="IPR036508">
    <property type="entry name" value="Chitin-bd_dom_sf"/>
</dbReference>
<dbReference type="Gene3D" id="3.10.50.10">
    <property type="match status" value="1"/>
</dbReference>
<gene>
    <name evidence="6" type="primary">LOC114245363</name>
</gene>
<dbReference type="InterPro" id="IPR050314">
    <property type="entry name" value="Glycosyl_Hydrlase_18"/>
</dbReference>
<organism evidence="5 6">
    <name type="scientific">Bombyx mandarina</name>
    <name type="common">Wild silk moth</name>
    <name type="synonym">Wild silkworm</name>
    <dbReference type="NCBI Taxonomy" id="7092"/>
    <lineage>
        <taxon>Eukaryota</taxon>
        <taxon>Metazoa</taxon>
        <taxon>Ecdysozoa</taxon>
        <taxon>Arthropoda</taxon>
        <taxon>Hexapoda</taxon>
        <taxon>Insecta</taxon>
        <taxon>Pterygota</taxon>
        <taxon>Neoptera</taxon>
        <taxon>Endopterygota</taxon>
        <taxon>Lepidoptera</taxon>
        <taxon>Glossata</taxon>
        <taxon>Ditrysia</taxon>
        <taxon>Bombycoidea</taxon>
        <taxon>Bombycidae</taxon>
        <taxon>Bombycinae</taxon>
        <taxon>Bombyx</taxon>
    </lineage>
</organism>
<dbReference type="Gene3D" id="3.20.20.80">
    <property type="entry name" value="Glycosidases"/>
    <property type="match status" value="1"/>
</dbReference>
<evidence type="ECO:0000256" key="1">
    <source>
        <dbReference type="ARBA" id="ARBA00009121"/>
    </source>
</evidence>
<dbReference type="InterPro" id="IPR011583">
    <property type="entry name" value="Chitinase_II/V-like_cat"/>
</dbReference>
<keyword evidence="3" id="KW-0732">Signal</keyword>
<dbReference type="Pfam" id="PF01607">
    <property type="entry name" value="CBM_14"/>
    <property type="match status" value="3"/>
</dbReference>
<dbReference type="PANTHER" id="PTHR11177:SF235">
    <property type="entry name" value="CHITINASE-LIKE PROTEIN IDGF1-RELATED"/>
    <property type="match status" value="1"/>
</dbReference>
<dbReference type="InterPro" id="IPR001223">
    <property type="entry name" value="Glyco_hydro18_cat"/>
</dbReference>
<dbReference type="GO" id="GO:0008061">
    <property type="term" value="F:chitin binding"/>
    <property type="evidence" value="ECO:0007669"/>
    <property type="project" value="UniProtKB-KW"/>
</dbReference>
<feature type="domain" description="Chitin-binding type-2" evidence="4">
    <location>
        <begin position="372"/>
        <end position="437"/>
    </location>
</feature>
<dbReference type="SMR" id="A0A6J2JWS5"/>
<proteinExistence type="inferred from homology"/>
<reference evidence="6" key="1">
    <citation type="submission" date="2025-08" db="UniProtKB">
        <authorList>
            <consortium name="RefSeq"/>
        </authorList>
    </citation>
    <scope>IDENTIFICATION</scope>
    <source>
        <tissue evidence="6">Silk gland</tissue>
    </source>
</reference>
<feature type="domain" description="Chitin-binding type-2" evidence="4">
    <location>
        <begin position="448"/>
        <end position="509"/>
    </location>
</feature>
<dbReference type="Proteomes" id="UP000504629">
    <property type="component" value="Unplaced"/>
</dbReference>